<evidence type="ECO:0000313" key="1">
    <source>
        <dbReference type="EMBL" id="RNB72152.1"/>
    </source>
</evidence>
<organism evidence="1 2">
    <name type="scientific">Brevibacillus panacihumi</name>
    <dbReference type="NCBI Taxonomy" id="497735"/>
    <lineage>
        <taxon>Bacteria</taxon>
        <taxon>Bacillati</taxon>
        <taxon>Bacillota</taxon>
        <taxon>Bacilli</taxon>
        <taxon>Bacillales</taxon>
        <taxon>Paenibacillaceae</taxon>
        <taxon>Brevibacillus</taxon>
    </lineage>
</organism>
<sequence>MSKAEDRNLEAEYQKICHRAAEGDLVALALMNIINAALEDKISDDQLRMVRDVCKRESIAAGYKLFLEFYRQSLQEGAVTA</sequence>
<dbReference type="RefSeq" id="WP_122915217.1">
    <property type="nucleotide sequence ID" value="NZ_RHHT01000062.1"/>
</dbReference>
<dbReference type="Proteomes" id="UP000281915">
    <property type="component" value="Unassembled WGS sequence"/>
</dbReference>
<reference evidence="1 2" key="1">
    <citation type="submission" date="2018-10" db="EMBL/GenBank/DDBJ databases">
        <title>Phylogenomics of Brevibacillus.</title>
        <authorList>
            <person name="Dunlap C."/>
        </authorList>
    </citation>
    <scope>NUCLEOTIDE SEQUENCE [LARGE SCALE GENOMIC DNA]</scope>
    <source>
        <strain evidence="1 2">JCM 15085</strain>
    </source>
</reference>
<comment type="caution">
    <text evidence="1">The sequence shown here is derived from an EMBL/GenBank/DDBJ whole genome shotgun (WGS) entry which is preliminary data.</text>
</comment>
<dbReference type="EMBL" id="RHHT01000062">
    <property type="protein sequence ID" value="RNB72152.1"/>
    <property type="molecule type" value="Genomic_DNA"/>
</dbReference>
<evidence type="ECO:0000313" key="2">
    <source>
        <dbReference type="Proteomes" id="UP000281915"/>
    </source>
</evidence>
<dbReference type="AlphaFoldDB" id="A0A3M8C8W9"/>
<accession>A0A3M8C8W9</accession>
<protein>
    <submittedName>
        <fullName evidence="1">Uncharacterized protein</fullName>
    </submittedName>
</protein>
<name>A0A3M8C8W9_9BACL</name>
<gene>
    <name evidence="1" type="ORF">EDM58_21855</name>
</gene>
<proteinExistence type="predicted"/>